<dbReference type="InterPro" id="IPR032675">
    <property type="entry name" value="LRR_dom_sf"/>
</dbReference>
<dbReference type="Pfam" id="PF00754">
    <property type="entry name" value="F5_F8_type_C"/>
    <property type="match status" value="1"/>
</dbReference>
<gene>
    <name evidence="3" type="ORF">DXA38_12375</name>
</gene>
<dbReference type="SUPFAM" id="SSF49785">
    <property type="entry name" value="Galactose-binding domain-like"/>
    <property type="match status" value="1"/>
</dbReference>
<name>A0A3E2VUQ5_CLOIN</name>
<dbReference type="Proteomes" id="UP000260025">
    <property type="component" value="Unassembled WGS sequence"/>
</dbReference>
<dbReference type="EMBL" id="QVEV01000017">
    <property type="protein sequence ID" value="RGC14856.1"/>
    <property type="molecule type" value="Genomic_DNA"/>
</dbReference>
<feature type="domain" description="F5/8 type C" evidence="2">
    <location>
        <begin position="40"/>
        <end position="195"/>
    </location>
</feature>
<dbReference type="OrthoDB" id="176168at2"/>
<dbReference type="Pfam" id="PF13620">
    <property type="entry name" value="CarboxypepD_reg"/>
    <property type="match status" value="2"/>
</dbReference>
<dbReference type="InterPro" id="IPR008979">
    <property type="entry name" value="Galactose-bd-like_sf"/>
</dbReference>
<comment type="caution">
    <text evidence="3">The sequence shown here is derived from an EMBL/GenBank/DDBJ whole genome shotgun (WGS) entry which is preliminary data.</text>
</comment>
<evidence type="ECO:0000313" key="4">
    <source>
        <dbReference type="Proteomes" id="UP000260025"/>
    </source>
</evidence>
<dbReference type="Gene3D" id="2.60.40.1120">
    <property type="entry name" value="Carboxypeptidase-like, regulatory domain"/>
    <property type="match status" value="2"/>
</dbReference>
<evidence type="ECO:0000256" key="1">
    <source>
        <dbReference type="ARBA" id="ARBA00023295"/>
    </source>
</evidence>
<evidence type="ECO:0000313" key="3">
    <source>
        <dbReference type="EMBL" id="RGC14856.1"/>
    </source>
</evidence>
<dbReference type="Gene3D" id="3.80.10.10">
    <property type="entry name" value="Ribonuclease Inhibitor"/>
    <property type="match status" value="1"/>
</dbReference>
<reference evidence="3 4" key="1">
    <citation type="submission" date="2018-08" db="EMBL/GenBank/DDBJ databases">
        <title>A genome reference for cultivated species of the human gut microbiota.</title>
        <authorList>
            <person name="Zou Y."/>
            <person name="Xue W."/>
            <person name="Luo G."/>
        </authorList>
    </citation>
    <scope>NUCLEOTIDE SEQUENCE [LARGE SCALE GENOMIC DNA]</scope>
    <source>
        <strain evidence="3 4">OF01-2LB</strain>
    </source>
</reference>
<dbReference type="RefSeq" id="WP_117443440.1">
    <property type="nucleotide sequence ID" value="NZ_JAJFEN010000014.1"/>
</dbReference>
<dbReference type="Gene3D" id="2.60.40.1080">
    <property type="match status" value="1"/>
</dbReference>
<accession>A0A3E2VUQ5</accession>
<keyword evidence="1" id="KW-0378">Hydrolase</keyword>
<keyword evidence="1" id="KW-0326">Glycosidase</keyword>
<organism evidence="3 4">
    <name type="scientific">Clostridium innocuum</name>
    <dbReference type="NCBI Taxonomy" id="1522"/>
    <lineage>
        <taxon>Bacteria</taxon>
        <taxon>Bacillati</taxon>
        <taxon>Bacillota</taxon>
        <taxon>Clostridia</taxon>
        <taxon>Eubacteriales</taxon>
        <taxon>Clostridiaceae</taxon>
        <taxon>Clostridium</taxon>
    </lineage>
</organism>
<dbReference type="PROSITE" id="PS50022">
    <property type="entry name" value="FA58C_3"/>
    <property type="match status" value="1"/>
</dbReference>
<dbReference type="InterPro" id="IPR008969">
    <property type="entry name" value="CarboxyPept-like_regulatory"/>
</dbReference>
<dbReference type="InterPro" id="IPR000421">
    <property type="entry name" value="FA58C"/>
</dbReference>
<proteinExistence type="predicted"/>
<sequence>MKTKTKSYRHVETIGKSFLAGTVLLSGVGSQMVTAFANTSSAELRTAVQSKIEASEIAGITAKSFHGSTPVANVWDNNLDTYVDSDYNHPVTGDEIPQYFIIELKEAQSISKLRLYPRKNSGNGRPSACTVSVSIDGSSYTKVAEGSIQEPNTVDWKEITFQPAEAKYIKIDIPQTADSYAAHVVTVAELEVYKETSVKTAKEELADIIAEAESYKEEDYTTKSWTAADLSFRISNAKTIYNREGAGDDAYLLQVQYTRAAINKLIACDDVDYAKMKALVDAKEPLHNNTYTTASWRAFKGAVYEAKQVNGTGAFPKKLRLTQAEYDEIYHAVLDAEQALQDATDLEQVEYGEAPRLTSPRYGGIFEVLKEEKAENSVTLSVQFLNNGLSPEDGKTRKSSAVRSYMDSSFYVQVKDADRNTVKEVQNDEMSPLQGKSNKEAGVVFTVTLPNGEYYFDASMGPGANTTVNSAGYYRTASNEKSAKEALADIIAQAEACKEEAYTTKSWNAAGLSSRINSAKIIYNREGATDEDYRKQVKYTQEAMDKLVACDDVDYAAMKALVDEKEPLHNEIYTTASWRAFKAAVYEAKQVNGTGAFPKKLRLTQEEYDAIYNAVLTTEKDLQDASDMEQVEYGSAPKLTKPNYGGIFHVTKEEETSDGVRLQVEFRNNGVSPEDGKTGMRKASRGWMEDDFRVSVKDKSGKTVAEVNPEDMSQLEDARTKETGVQFHVDVAKGEYYFEVSMGVGANTSVSSAGYYRTAVKKEVPVTSITLGEINKKMVHLAPGSTLQLEAVVNADATNKELVYETNKEGLITVDKTGNIKAIKCDERTGSYTQVKVSSASNPDVYTYVNIKVPLAPTADKVTVTGTYSGMKQNDTIEKTYKVTFVQSTVMEADRDNPGKTIWYDNGKEVFTSIGKVDRNGYVYYENFEQFFSVGEHRVKAEVVDALGRKAQTKEFVFHVSAFKSALVSGKVSGDIKEYAGNEEAIVIPDTLNGKDVTRLVKGGKGIPAGVKRVIIPAGIQYIDAEFFAHATDLEHIEFKGTLPEIAGSGIFNNTKLGKDSIIVSEDQVDVFEQANIEWINGDAVNKDFDIREAVKDYTKRVSGTILDKVSGQPISHAKVQFKSHETEKSVYATTDDNGFYELAVKPGEYIVYVAPFTKGDVKYLGDYTWKLQVNNAVEKNITLQPVVTLTGIVRDEDGKVFKNAAIAIRNLTTDQAYTVKTDENGRYALADMNVNDSYRTYIWQDGSVYTPASTTFKLQPKEEHDIIVSFAKKEAVLQVAYVDAWGRTISTQELRSEKGKVNDTYTFTKKELKTPKGYKITRKQPTEFTVSYGTQKDVKITVQKTAGTIITEIVETAHKIISDIFHWFF</sequence>
<protein>
    <recommendedName>
        <fullName evidence="2">F5/8 type C domain-containing protein</fullName>
    </recommendedName>
</protein>
<dbReference type="Gene3D" id="2.60.120.260">
    <property type="entry name" value="Galactose-binding domain-like"/>
    <property type="match status" value="1"/>
</dbReference>
<dbReference type="SUPFAM" id="SSF49464">
    <property type="entry name" value="Carboxypeptidase regulatory domain-like"/>
    <property type="match status" value="2"/>
</dbReference>
<dbReference type="GO" id="GO:0016798">
    <property type="term" value="F:hydrolase activity, acting on glycosyl bonds"/>
    <property type="evidence" value="ECO:0007669"/>
    <property type="project" value="UniProtKB-KW"/>
</dbReference>
<evidence type="ECO:0000259" key="2">
    <source>
        <dbReference type="PROSITE" id="PS50022"/>
    </source>
</evidence>